<comment type="catalytic activity">
    <reaction evidence="8 9">
        <text>a ubiquinone + NADH + 5 H(+)(in) = a ubiquinol + NAD(+) + 4 H(+)(out)</text>
        <dbReference type="Rhea" id="RHEA:29091"/>
        <dbReference type="Rhea" id="RHEA-COMP:9565"/>
        <dbReference type="Rhea" id="RHEA-COMP:9566"/>
        <dbReference type="ChEBI" id="CHEBI:15378"/>
        <dbReference type="ChEBI" id="CHEBI:16389"/>
        <dbReference type="ChEBI" id="CHEBI:17976"/>
        <dbReference type="ChEBI" id="CHEBI:57540"/>
        <dbReference type="ChEBI" id="CHEBI:57945"/>
        <dbReference type="EC" id="7.1.1.2"/>
    </reaction>
</comment>
<comment type="similarity">
    <text evidence="2 9">Belongs to the complex I subunit 3 family.</text>
</comment>
<dbReference type="InterPro" id="IPR000440">
    <property type="entry name" value="NADH_UbQ/plastoQ_OxRdtase_su3"/>
</dbReference>
<evidence type="ECO:0000256" key="6">
    <source>
        <dbReference type="ARBA" id="ARBA00022989"/>
    </source>
</evidence>
<accession>D1GKZ5</accession>
<dbReference type="InterPro" id="IPR038430">
    <property type="entry name" value="NDAH_ubi_oxred_su3_sf"/>
</dbReference>
<evidence type="ECO:0000256" key="7">
    <source>
        <dbReference type="ARBA" id="ARBA00023136"/>
    </source>
</evidence>
<gene>
    <name evidence="10" type="primary">nad3</name>
</gene>
<keyword evidence="6 9" id="KW-1133">Transmembrane helix</keyword>
<dbReference type="Pfam" id="PF00507">
    <property type="entry name" value="Oxidored_q4"/>
    <property type="match status" value="1"/>
</dbReference>
<comment type="function">
    <text evidence="9">Core subunit of the mitochondrial membrane respiratory chain NADH dehydrogenase (Complex I) which catalyzes electron transfer from NADH through the respiratory chain, using ubiquinone as an electron acceptor. Essential for the catalytic activity of complex I.</text>
</comment>
<keyword evidence="5 9" id="KW-0812">Transmembrane</keyword>
<evidence type="ECO:0000313" key="10">
    <source>
        <dbReference type="EMBL" id="CAX68849.1"/>
    </source>
</evidence>
<dbReference type="AlphaFoldDB" id="D1GKZ5"/>
<evidence type="ECO:0000256" key="5">
    <source>
        <dbReference type="ARBA" id="ARBA00022692"/>
    </source>
</evidence>
<evidence type="ECO:0000256" key="8">
    <source>
        <dbReference type="ARBA" id="ARBA00049551"/>
    </source>
</evidence>
<keyword evidence="9" id="KW-0830">Ubiquinone</keyword>
<keyword evidence="9" id="KW-1278">Translocase</keyword>
<dbReference type="EC" id="7.1.1.2" evidence="9"/>
<keyword evidence="9" id="KW-0679">Respiratory chain</keyword>
<sequence>MLYVGIFLLFSLFFFANLQVVILSLMIAIFLLSLGIVNLKGVLPVPFYGGLMKYECGYTEINSYIIFYTMQFFMVALSFLLFDMEIILMLPFLYVNYFSFVSAGLAVLFLGLLMLGLLYEVFLNVFSV</sequence>
<keyword evidence="9 10" id="KW-0496">Mitochondrion</keyword>
<dbReference type="EMBL" id="FN313538">
    <property type="protein sequence ID" value="CAX68849.1"/>
    <property type="molecule type" value="Genomic_DNA"/>
</dbReference>
<feature type="transmembrane region" description="Helical" evidence="9">
    <location>
        <begin position="61"/>
        <end position="82"/>
    </location>
</feature>
<geneLocation type="mitochondrion" evidence="10"/>
<keyword evidence="9" id="KW-0520">NAD</keyword>
<organism evidence="10">
    <name type="scientific">Aplidium conicum</name>
    <name type="common">Conical sea squirt</name>
    <name type="synonym">Alcyonium conicum</name>
    <dbReference type="NCBI Taxonomy" id="286149"/>
    <lineage>
        <taxon>Eukaryota</taxon>
        <taxon>Metazoa</taxon>
        <taxon>Chordata</taxon>
        <taxon>Tunicata</taxon>
        <taxon>Ascidiacea</taxon>
        <taxon>Aplousobranchia</taxon>
        <taxon>Polyclinidae</taxon>
        <taxon>Aplidium</taxon>
    </lineage>
</organism>
<comment type="subcellular location">
    <subcellularLocation>
        <location evidence="1">Membrane</location>
    </subcellularLocation>
    <subcellularLocation>
        <location evidence="9">Mitochondrion membrane</location>
        <topology evidence="9">Multi-pass membrane protein</topology>
    </subcellularLocation>
</comment>
<reference evidence="10" key="1">
    <citation type="journal article" date="2009" name="Mol. Biol. Evol.">
        <title>Hyper-variability of ascidian mitochondrial gene order: exposing the myth of deuterostome organelle genome stability.</title>
        <authorList>
            <person name="Gissi C."/>
            <person name="Pesole G."/>
            <person name="Mastrototaro F."/>
            <person name="Iannelli F."/>
            <person name="Guida V."/>
            <person name="Griggio F."/>
        </authorList>
    </citation>
    <scope>NUCLEOTIDE SEQUENCE</scope>
    <source>
        <tissue evidence="10">Single colony</tissue>
    </source>
</reference>
<protein>
    <recommendedName>
        <fullName evidence="3 9">NADH-ubiquinone oxidoreductase chain 3</fullName>
        <ecNumber evidence="9">7.1.1.2</ecNumber>
    </recommendedName>
</protein>
<keyword evidence="7 9" id="KW-0472">Membrane</keyword>
<dbReference type="GO" id="GO:0031966">
    <property type="term" value="C:mitochondrial membrane"/>
    <property type="evidence" value="ECO:0007669"/>
    <property type="project" value="UniProtKB-SubCell"/>
</dbReference>
<proteinExistence type="inferred from homology"/>
<dbReference type="GO" id="GO:0008137">
    <property type="term" value="F:NADH dehydrogenase (ubiquinone) activity"/>
    <property type="evidence" value="ECO:0007669"/>
    <property type="project" value="UniProtKB-UniRule"/>
</dbReference>
<name>D1GKZ5_APLCO</name>
<feature type="transmembrane region" description="Helical" evidence="9">
    <location>
        <begin position="7"/>
        <end position="37"/>
    </location>
</feature>
<keyword evidence="9" id="KW-0249">Electron transport</keyword>
<keyword evidence="4 9" id="KW-0813">Transport</keyword>
<feature type="transmembrane region" description="Helical" evidence="9">
    <location>
        <begin position="94"/>
        <end position="119"/>
    </location>
</feature>
<dbReference type="Gene3D" id="1.20.58.1610">
    <property type="entry name" value="NADH:ubiquinone/plastoquinone oxidoreductase, chain 3"/>
    <property type="match status" value="1"/>
</dbReference>
<evidence type="ECO:0000256" key="3">
    <source>
        <dbReference type="ARBA" id="ARBA00021007"/>
    </source>
</evidence>
<evidence type="ECO:0000256" key="2">
    <source>
        <dbReference type="ARBA" id="ARBA00008472"/>
    </source>
</evidence>
<evidence type="ECO:0000256" key="1">
    <source>
        <dbReference type="ARBA" id="ARBA00004370"/>
    </source>
</evidence>
<evidence type="ECO:0000256" key="4">
    <source>
        <dbReference type="ARBA" id="ARBA00022448"/>
    </source>
</evidence>
<evidence type="ECO:0000256" key="9">
    <source>
        <dbReference type="RuleBase" id="RU003640"/>
    </source>
</evidence>